<evidence type="ECO:0000256" key="2">
    <source>
        <dbReference type="SAM" id="MobiDB-lite"/>
    </source>
</evidence>
<dbReference type="Proteomes" id="UP001189429">
    <property type="component" value="Unassembled WGS sequence"/>
</dbReference>
<name>A0ABN9VDW0_9DINO</name>
<evidence type="ECO:0000256" key="1">
    <source>
        <dbReference type="SAM" id="Coils"/>
    </source>
</evidence>
<feature type="region of interest" description="Disordered" evidence="2">
    <location>
        <begin position="641"/>
        <end position="771"/>
    </location>
</feature>
<feature type="compositionally biased region" description="Low complexity" evidence="2">
    <location>
        <begin position="648"/>
        <end position="658"/>
    </location>
</feature>
<organism evidence="3 4">
    <name type="scientific">Prorocentrum cordatum</name>
    <dbReference type="NCBI Taxonomy" id="2364126"/>
    <lineage>
        <taxon>Eukaryota</taxon>
        <taxon>Sar</taxon>
        <taxon>Alveolata</taxon>
        <taxon>Dinophyceae</taxon>
        <taxon>Prorocentrales</taxon>
        <taxon>Prorocentraceae</taxon>
        <taxon>Prorocentrum</taxon>
    </lineage>
</organism>
<evidence type="ECO:0000313" key="3">
    <source>
        <dbReference type="EMBL" id="CAK0870166.1"/>
    </source>
</evidence>
<protein>
    <submittedName>
        <fullName evidence="3">Uncharacterized protein</fullName>
    </submittedName>
</protein>
<feature type="compositionally biased region" description="Pro residues" evidence="2">
    <location>
        <begin position="689"/>
        <end position="700"/>
    </location>
</feature>
<sequence length="1054" mass="113709">MPVVCTSCGCKKNLDRYKWCMHCWKPLPKVQFAEPSAAVGAWRRGGKTGGSKSNTAATKPLDGQRVDAFAAMSEEHYAYTALLLTHSQCAQVAAVRAQRSGDPHALSKAAQQEHGQLKAKLAAVDNKLSKAAIVFQKQLQRVVELRLEQKSLQEQERQVADRSRQAWIQIAGEVPQGEAEAPERIMFQRFQQLDPSLAMQFNQLFTAKAQAEHQQAAQRVAAAPPPAVATLVLPGDMARAAPVQEVSDQESEADTPRGDDDVDFGDSWADEARKAASVEHGIIASLSNTAMVDTIAPHNGAQPEQVQAVLNDVLASAGRTVRRACKPAAVPERRNNSEKQQAWASSINRLHKLSKSHVLPQEDLYISWANILDNTTQDLSPLSGLLYIGLEFELVPWISGVFLKALPQHRAYVRSVVIGAQWPMTRQWKAGYPVDTSCIACLAAGSIELGTPAHRHCSCAQHALQFEEPHVSALMCGPLFSEFPTVDEAELTVRARLEDRGFDGSEFCEAVRFVKVPAHSSSADARSGRVTTRDKFGNDMADRHAKWAAQAVRVPPPQSAAVASRIKVLKSWVKWAGKVGEGHAGGLCGGGASQRAGRACRAAGGAMDVDAGMQVARAAGVDGQPGSPPPGTIQSMFAKADANDEHTPSPASKKSAASMRKGKQPAQKAKAIDRGSLKAFLKVEKRPRSPSPKAAPPPKKQAPLTFQRVAGPCQGERSRPAEPMVIDSGDEAEGAPAPASTAPADGPKAEAAVSGAERAAAGSAAGGPGAEEDVVCVAAPPRAARKAKKGGRKAAAQVSAQQMAAVQKKLAALQDASQEEHTEIWDLAARFRQFLQREKRVAEAPAVELEKVLCALFEEDEKSFEAMASPRYAGIVALVVTDQEEKGLRAECLRLYQEFWPQRLRHGGGGGTPRSALASESTKYEAKVRHTLGLFPDWGLVVRNSRRGQLVTITAPDGRKWHSAEEAKEPIRLERERRVASLAQRSQALQDEHAPTLLAIIRRERASFVLRDGGSGAAGTLSTRRLVGVFVQSREAVNGRPAFERCDQWLRYTK</sequence>
<proteinExistence type="predicted"/>
<feature type="compositionally biased region" description="Low complexity" evidence="2">
    <location>
        <begin position="749"/>
        <end position="763"/>
    </location>
</feature>
<comment type="caution">
    <text evidence="3">The sequence shown here is derived from an EMBL/GenBank/DDBJ whole genome shotgun (WGS) entry which is preliminary data.</text>
</comment>
<keyword evidence="4" id="KW-1185">Reference proteome</keyword>
<gene>
    <name evidence="3" type="ORF">PCOR1329_LOCUS56342</name>
</gene>
<dbReference type="EMBL" id="CAUYUJ010016933">
    <property type="protein sequence ID" value="CAK0870166.1"/>
    <property type="molecule type" value="Genomic_DNA"/>
</dbReference>
<reference evidence="3" key="1">
    <citation type="submission" date="2023-10" db="EMBL/GenBank/DDBJ databases">
        <authorList>
            <person name="Chen Y."/>
            <person name="Shah S."/>
            <person name="Dougan E. K."/>
            <person name="Thang M."/>
            <person name="Chan C."/>
        </authorList>
    </citation>
    <scope>NUCLEOTIDE SEQUENCE [LARGE SCALE GENOMIC DNA]</scope>
</reference>
<feature type="coiled-coil region" evidence="1">
    <location>
        <begin position="107"/>
        <end position="155"/>
    </location>
</feature>
<feature type="compositionally biased region" description="Basic and acidic residues" evidence="2">
    <location>
        <begin position="670"/>
        <end position="687"/>
    </location>
</feature>
<keyword evidence="1" id="KW-0175">Coiled coil</keyword>
<feature type="region of interest" description="Disordered" evidence="2">
    <location>
        <begin position="242"/>
        <end position="266"/>
    </location>
</feature>
<feature type="non-terminal residue" evidence="3">
    <location>
        <position position="1054"/>
    </location>
</feature>
<accession>A0ABN9VDW0</accession>
<evidence type="ECO:0000313" key="4">
    <source>
        <dbReference type="Proteomes" id="UP001189429"/>
    </source>
</evidence>